<reference evidence="1 2" key="1">
    <citation type="submission" date="2018-08" db="EMBL/GenBank/DDBJ databases">
        <title>Genome and evolution of the arbuscular mycorrhizal fungus Diversispora epigaea (formerly Glomus versiforme) and its bacterial endosymbionts.</title>
        <authorList>
            <person name="Sun X."/>
            <person name="Fei Z."/>
            <person name="Harrison M."/>
        </authorList>
    </citation>
    <scope>NUCLEOTIDE SEQUENCE [LARGE SCALE GENOMIC DNA]</scope>
    <source>
        <strain evidence="1 2">IT104</strain>
    </source>
</reference>
<evidence type="ECO:0000313" key="2">
    <source>
        <dbReference type="Proteomes" id="UP000266861"/>
    </source>
</evidence>
<dbReference type="Proteomes" id="UP000266861">
    <property type="component" value="Unassembled WGS sequence"/>
</dbReference>
<proteinExistence type="predicted"/>
<protein>
    <submittedName>
        <fullName evidence="1">Uncharacterized protein</fullName>
    </submittedName>
</protein>
<gene>
    <name evidence="1" type="ORF">Glove_302g43</name>
</gene>
<sequence length="99" mass="12123">MTDNRSNSQIIKDYATYIKNLRNAENKDKYIKYTAITLFPNEEAYNRRMTKYRKWYQNKREFLVSVENLYNLYFTLSKEMRPMTETEIEEAIKEVLIDE</sequence>
<dbReference type="EMBL" id="PQFF01000276">
    <property type="protein sequence ID" value="RHZ67235.1"/>
    <property type="molecule type" value="Genomic_DNA"/>
</dbReference>
<keyword evidence="2" id="KW-1185">Reference proteome</keyword>
<comment type="caution">
    <text evidence="1">The sequence shown here is derived from an EMBL/GenBank/DDBJ whole genome shotgun (WGS) entry which is preliminary data.</text>
</comment>
<dbReference type="OrthoDB" id="2356344at2759"/>
<evidence type="ECO:0000313" key="1">
    <source>
        <dbReference type="EMBL" id="RHZ67235.1"/>
    </source>
</evidence>
<dbReference type="AlphaFoldDB" id="A0A397HVJ1"/>
<accession>A0A397HVJ1</accession>
<name>A0A397HVJ1_9GLOM</name>
<organism evidence="1 2">
    <name type="scientific">Diversispora epigaea</name>
    <dbReference type="NCBI Taxonomy" id="1348612"/>
    <lineage>
        <taxon>Eukaryota</taxon>
        <taxon>Fungi</taxon>
        <taxon>Fungi incertae sedis</taxon>
        <taxon>Mucoromycota</taxon>
        <taxon>Glomeromycotina</taxon>
        <taxon>Glomeromycetes</taxon>
        <taxon>Diversisporales</taxon>
        <taxon>Diversisporaceae</taxon>
        <taxon>Diversispora</taxon>
    </lineage>
</organism>